<organism evidence="2 3">
    <name type="scientific">Araneus ventricosus</name>
    <name type="common">Orbweaver spider</name>
    <name type="synonym">Epeira ventricosa</name>
    <dbReference type="NCBI Taxonomy" id="182803"/>
    <lineage>
        <taxon>Eukaryota</taxon>
        <taxon>Metazoa</taxon>
        <taxon>Ecdysozoa</taxon>
        <taxon>Arthropoda</taxon>
        <taxon>Chelicerata</taxon>
        <taxon>Arachnida</taxon>
        <taxon>Araneae</taxon>
        <taxon>Araneomorphae</taxon>
        <taxon>Entelegynae</taxon>
        <taxon>Araneoidea</taxon>
        <taxon>Araneidae</taxon>
        <taxon>Araneus</taxon>
    </lineage>
</organism>
<dbReference type="AlphaFoldDB" id="A0A4Y2IFT8"/>
<sequence length="87" mass="9487">MPICVPVLLKKWVVVKTVHHDSMVGTKVGVLAAITGHGPTLPEGGTYRHRSRGNSPHNIMYPSRKPFPRLSNTTDNEGPPMTGISFL</sequence>
<feature type="region of interest" description="Disordered" evidence="1">
    <location>
        <begin position="39"/>
        <end position="87"/>
    </location>
</feature>
<gene>
    <name evidence="2" type="ORF">AVEN_41273_1</name>
</gene>
<protein>
    <submittedName>
        <fullName evidence="2">Uncharacterized protein</fullName>
    </submittedName>
</protein>
<evidence type="ECO:0000313" key="3">
    <source>
        <dbReference type="Proteomes" id="UP000499080"/>
    </source>
</evidence>
<dbReference type="Proteomes" id="UP000499080">
    <property type="component" value="Unassembled WGS sequence"/>
</dbReference>
<reference evidence="2 3" key="1">
    <citation type="journal article" date="2019" name="Sci. Rep.">
        <title>Orb-weaving spider Araneus ventricosus genome elucidates the spidroin gene catalogue.</title>
        <authorList>
            <person name="Kono N."/>
            <person name="Nakamura H."/>
            <person name="Ohtoshi R."/>
            <person name="Moran D.A.P."/>
            <person name="Shinohara A."/>
            <person name="Yoshida Y."/>
            <person name="Fujiwara M."/>
            <person name="Mori M."/>
            <person name="Tomita M."/>
            <person name="Arakawa K."/>
        </authorList>
    </citation>
    <scope>NUCLEOTIDE SEQUENCE [LARGE SCALE GENOMIC DNA]</scope>
</reference>
<dbReference type="EMBL" id="BGPR01106530">
    <property type="protein sequence ID" value="GBM76627.1"/>
    <property type="molecule type" value="Genomic_DNA"/>
</dbReference>
<evidence type="ECO:0000256" key="1">
    <source>
        <dbReference type="SAM" id="MobiDB-lite"/>
    </source>
</evidence>
<name>A0A4Y2IFT8_ARAVE</name>
<comment type="caution">
    <text evidence="2">The sequence shown here is derived from an EMBL/GenBank/DDBJ whole genome shotgun (WGS) entry which is preliminary data.</text>
</comment>
<evidence type="ECO:0000313" key="2">
    <source>
        <dbReference type="EMBL" id="GBM76627.1"/>
    </source>
</evidence>
<accession>A0A4Y2IFT8</accession>
<keyword evidence="3" id="KW-1185">Reference proteome</keyword>
<proteinExistence type="predicted"/>